<name>D5WSG8_KYRT2</name>
<keyword evidence="2" id="KW-0175">Coiled coil</keyword>
<dbReference type="KEGG" id="bts:Btus_0279"/>
<proteinExistence type="predicted"/>
<dbReference type="GO" id="GO:0003677">
    <property type="term" value="F:DNA binding"/>
    <property type="evidence" value="ECO:0007669"/>
    <property type="project" value="UniProtKB-KW"/>
</dbReference>
<evidence type="ECO:0000256" key="1">
    <source>
        <dbReference type="ARBA" id="ARBA00023125"/>
    </source>
</evidence>
<accession>D5WSG8</accession>
<keyword evidence="4" id="KW-1185">Reference proteome</keyword>
<evidence type="ECO:0000256" key="2">
    <source>
        <dbReference type="SAM" id="Coils"/>
    </source>
</evidence>
<feature type="coiled-coil region" evidence="2">
    <location>
        <begin position="94"/>
        <end position="121"/>
    </location>
</feature>
<sequence>MSLTICGEWFPETGGLPRSEAWARGEETALETEMRLFGSCMRWAFGRLQEGMSREEIKKRGQVLFGLNSRYVDDARLKAQAVWDSQKELLGIEIGETETKLRRARKKLGQAMRKLEKVRVKGDRVATDKLHLTVQGRQARVQKLASKLAELQAHQEAGTIPKVVFGGRGLWRKVCRGKVSKETWRAARRGRLYARGDETKGGNPNIRVRVRGEGFGLAVALSHLAEAKGTDALGRPRTGKAPRVEGKLWLPEKHRGFVRQGVAMGLPYAAEVVRGLDGRYRVKLTWSLAGMVKADLGNGCLAVDINPDGVALCHVGADGGPRPWPDHLVWMPDGLGKYPGEWQATVHPNGFAYVRIPELAYTRGNRREYLIGVLAKVVVDAAKLLGKPLVMEDLAFGKDRLDTNRRFNRMASQFPYAKVSEALLRRAWKERVAIKAVNPRHTSTIGHWKYERRYGVVIHCSAALTIGRRALGCREKITRELRERIHKLKAQKGRSLPKEGQGMTRSVKALLGRLETKMVVHNSSATWQQERPLGIWLDFKRLALALR</sequence>
<dbReference type="EMBL" id="CP002017">
    <property type="protein sequence ID" value="ADG05053.1"/>
    <property type="molecule type" value="Genomic_DNA"/>
</dbReference>
<reference evidence="3 4" key="1">
    <citation type="journal article" date="2011" name="Stand. Genomic Sci.">
        <title>Complete genome sequence of the thermophilic, hydrogen-oxidizing Bacillus tusciae type strain (T2) and reclassification in the new genus, Kyrpidia gen. nov. as Kyrpidia tusciae comb. nov. and emendation of the family Alicyclobacillaceae da Costa and Rainey, 2010.</title>
        <authorList>
            <person name="Klenk H.P."/>
            <person name="Lapidus A."/>
            <person name="Chertkov O."/>
            <person name="Copeland A."/>
            <person name="Del Rio T.G."/>
            <person name="Nolan M."/>
            <person name="Lucas S."/>
            <person name="Chen F."/>
            <person name="Tice H."/>
            <person name="Cheng J.F."/>
            <person name="Han C."/>
            <person name="Bruce D."/>
            <person name="Goodwin L."/>
            <person name="Pitluck S."/>
            <person name="Pati A."/>
            <person name="Ivanova N."/>
            <person name="Mavromatis K."/>
            <person name="Daum C."/>
            <person name="Chen A."/>
            <person name="Palaniappan K."/>
            <person name="Chang Y.J."/>
            <person name="Land M."/>
            <person name="Hauser L."/>
            <person name="Jeffries C.D."/>
            <person name="Detter J.C."/>
            <person name="Rohde M."/>
            <person name="Abt B."/>
            <person name="Pukall R."/>
            <person name="Goker M."/>
            <person name="Bristow J."/>
            <person name="Markowitz V."/>
            <person name="Hugenholtz P."/>
            <person name="Eisen J.A."/>
        </authorList>
    </citation>
    <scope>NUCLEOTIDE SEQUENCE [LARGE SCALE GENOMIC DNA]</scope>
    <source>
        <strain evidence="3 4">DSM 2912</strain>
    </source>
</reference>
<dbReference type="HOGENOM" id="CLU_038546_1_1_9"/>
<dbReference type="eggNOG" id="COG0675">
    <property type="taxonomic scope" value="Bacteria"/>
</dbReference>
<dbReference type="InterPro" id="IPR010095">
    <property type="entry name" value="Cas12f1-like_TNB"/>
</dbReference>
<dbReference type="Proteomes" id="UP000002368">
    <property type="component" value="Chromosome"/>
</dbReference>
<dbReference type="NCBIfam" id="TIGR01766">
    <property type="entry name" value="IS200/IS605 family accessory protein TnpB-like domain"/>
    <property type="match status" value="1"/>
</dbReference>
<organism evidence="3 4">
    <name type="scientific">Kyrpidia tusciae (strain DSM 2912 / NBRC 15312 / T2)</name>
    <name type="common">Bacillus tusciae</name>
    <dbReference type="NCBI Taxonomy" id="562970"/>
    <lineage>
        <taxon>Bacteria</taxon>
        <taxon>Bacillati</taxon>
        <taxon>Bacillota</taxon>
        <taxon>Bacilli</taxon>
        <taxon>Bacillales</taxon>
        <taxon>Alicyclobacillaceae</taxon>
        <taxon>Kyrpidia</taxon>
    </lineage>
</organism>
<protein>
    <submittedName>
        <fullName evidence="3">Transposase, IS605 OrfB family</fullName>
    </submittedName>
</protein>
<evidence type="ECO:0000313" key="3">
    <source>
        <dbReference type="EMBL" id="ADG05053.1"/>
    </source>
</evidence>
<dbReference type="STRING" id="562970.Btus_0279"/>
<evidence type="ECO:0000313" key="4">
    <source>
        <dbReference type="Proteomes" id="UP000002368"/>
    </source>
</evidence>
<gene>
    <name evidence="3" type="ordered locus">Btus_0279</name>
</gene>
<dbReference type="AlphaFoldDB" id="D5WSG8"/>
<keyword evidence="1" id="KW-0238">DNA-binding</keyword>